<keyword evidence="2" id="KW-1185">Reference proteome</keyword>
<dbReference type="SUPFAM" id="SSF50978">
    <property type="entry name" value="WD40 repeat-like"/>
    <property type="match status" value="2"/>
</dbReference>
<dbReference type="AlphaFoldDB" id="A0A1J4KAZ8"/>
<dbReference type="VEuPathDB" id="TrichDB:TRFO_23413"/>
<dbReference type="InterPro" id="IPR050358">
    <property type="entry name" value="RSE1/DDB1/CFT1"/>
</dbReference>
<sequence>MESRKVGYILQPLVEGSTLSNSIKCKLPQSQKPCFVFAKRRELIFFEITENGISPLYKVPFAKTIASLRILTSKSLGKPQGSDLIVVYFHDFSFVVFSDPKHIKFQFNPPEIEKMTTFICETHHQTPILLTHNKSGLLSLWNAMDNPKIVYNINCSDQRIVDLKFLSHQSIRLIILYDTLAGLRSSIVYTLNKRILVLEEISRLSVRQLSDASSSLIIPFPHGDSTKPVYLIVGREKITIVYKNQVDVIDTPFDGDNPKCICELGGWSSLIATSSGSLYGIIFDEQFNIFKIGELPILPTSITKIDGDVFFIGSSVGDSIFVQLSNTSIHILSTIEQFTPVNSFSTFCENVGSIFLTQGNEKTSSLSTLKTGASFSKEVELHIPFIESIFFVCDSLLVISLHGEKSVCISLENYEKVQIDRFIEDCQTLNALPRNESSFYQVCSRTIRAVGKNTNDSAITYDSDIVYSTTDGEFIILLFNDNAEIVTMNLEPFTQIHFNIPHAFTAALYQGMIAVAFYSGEIQLHSTESQMGETKLSNNELITYMNFNVRDDEISLIACSENGTVFKFDVPDLFETERRTLGYHIKSVTQFHSIQQTNKNKHTKERSRSKLDGSLLVNGTSPVILYPNGSFISVICENYSKSCSLNGNKFALANDSDLFIGTIENNSLCSITQKGCISQPLHFSIHQNPLSLFVSFEKNSIFTVSSFVLPSFSESFSHILPPNEEVTALYYHNALNTTFFGVATHKDGSLHAVKELFGEFKIVHSQEIKGSVFCISSSKPNNLIIGGSCKLYMLHVEATFSGMINIETIQVLPTEVIPRSISILGPFIIYFGANKAITIMKESSDNDGSVAKYDESIIRTALHSGFLGKPVSKHTCHIFTADENWNLNISSFRFKDDFIEINQLTSFKLDSPVSAFHSVRDGYAMVSTRNGGLYVLQEYDREKIGLMKKVVSEIAKIIPCEKRSTKIVDGELLEFFAKLPEKVQTEIAGKLKRKPREITDTILGIKSTLSKMCSTL</sequence>
<dbReference type="OrthoDB" id="433457at2759"/>
<evidence type="ECO:0008006" key="3">
    <source>
        <dbReference type="Google" id="ProtNLM"/>
    </source>
</evidence>
<reference evidence="1" key="1">
    <citation type="submission" date="2016-10" db="EMBL/GenBank/DDBJ databases">
        <authorList>
            <person name="Benchimol M."/>
            <person name="Almeida L.G."/>
            <person name="Vasconcelos A.T."/>
            <person name="Perreira-Neves A."/>
            <person name="Rosa I.A."/>
            <person name="Tasca T."/>
            <person name="Bogo M.R."/>
            <person name="de Souza W."/>
        </authorList>
    </citation>
    <scope>NUCLEOTIDE SEQUENCE [LARGE SCALE GENOMIC DNA]</scope>
    <source>
        <strain evidence="1">K</strain>
    </source>
</reference>
<gene>
    <name evidence="1" type="ORF">TRFO_23413</name>
</gene>
<dbReference type="RefSeq" id="XP_068361274.1">
    <property type="nucleotide sequence ID" value="XM_068503133.1"/>
</dbReference>
<dbReference type="GeneID" id="94837837"/>
<dbReference type="EMBL" id="MLAK01000676">
    <property type="protein sequence ID" value="OHT08138.1"/>
    <property type="molecule type" value="Genomic_DNA"/>
</dbReference>
<dbReference type="Proteomes" id="UP000179807">
    <property type="component" value="Unassembled WGS sequence"/>
</dbReference>
<evidence type="ECO:0000313" key="1">
    <source>
        <dbReference type="EMBL" id="OHT08138.1"/>
    </source>
</evidence>
<name>A0A1J4KAZ8_9EUKA</name>
<evidence type="ECO:0000313" key="2">
    <source>
        <dbReference type="Proteomes" id="UP000179807"/>
    </source>
</evidence>
<dbReference type="InterPro" id="IPR036322">
    <property type="entry name" value="WD40_repeat_dom_sf"/>
</dbReference>
<organism evidence="1 2">
    <name type="scientific">Tritrichomonas foetus</name>
    <dbReference type="NCBI Taxonomy" id="1144522"/>
    <lineage>
        <taxon>Eukaryota</taxon>
        <taxon>Metamonada</taxon>
        <taxon>Parabasalia</taxon>
        <taxon>Tritrichomonadida</taxon>
        <taxon>Tritrichomonadidae</taxon>
        <taxon>Tritrichomonas</taxon>
    </lineage>
</organism>
<proteinExistence type="predicted"/>
<dbReference type="InterPro" id="IPR015943">
    <property type="entry name" value="WD40/YVTN_repeat-like_dom_sf"/>
</dbReference>
<protein>
    <recommendedName>
        <fullName evidence="3">Cleavage/polyadenylation specificity factor A subunit C-terminal domain-containing protein</fullName>
    </recommendedName>
</protein>
<dbReference type="PANTHER" id="PTHR10644">
    <property type="entry name" value="DNA REPAIR/RNA PROCESSING CPSF FAMILY"/>
    <property type="match status" value="1"/>
</dbReference>
<accession>A0A1J4KAZ8</accession>
<dbReference type="Gene3D" id="2.130.10.10">
    <property type="entry name" value="YVTN repeat-like/Quinoprotein amine dehydrogenase"/>
    <property type="match status" value="2"/>
</dbReference>
<comment type="caution">
    <text evidence="1">The sequence shown here is derived from an EMBL/GenBank/DDBJ whole genome shotgun (WGS) entry which is preliminary data.</text>
</comment>